<evidence type="ECO:0000313" key="2">
    <source>
        <dbReference type="EMBL" id="MDR9897393.1"/>
    </source>
</evidence>
<name>A0AAP5MBQ0_9CYAN</name>
<feature type="region of interest" description="Disordered" evidence="1">
    <location>
        <begin position="1"/>
        <end position="57"/>
    </location>
</feature>
<dbReference type="EMBL" id="JAALHA020000012">
    <property type="protein sequence ID" value="MDR9897393.1"/>
    <property type="molecule type" value="Genomic_DNA"/>
</dbReference>
<dbReference type="Proteomes" id="UP000667802">
    <property type="component" value="Unassembled WGS sequence"/>
</dbReference>
<dbReference type="RefSeq" id="WP_208343707.1">
    <property type="nucleotide sequence ID" value="NZ_CAWQFN010000360.1"/>
</dbReference>
<keyword evidence="3" id="KW-1185">Reference proteome</keyword>
<proteinExistence type="predicted"/>
<dbReference type="AlphaFoldDB" id="A0AAP5MBQ0"/>
<evidence type="ECO:0000313" key="3">
    <source>
        <dbReference type="Proteomes" id="UP000667802"/>
    </source>
</evidence>
<sequence length="108" mass="11679">MHGQANPHEALVQTGGSVTVYRDANRSGTLDAGESTDSGEFGINQHWGGGPNDDIGRWSAGCQVGRTRKGHREFMAIVKSDPRYQANRSFVFTSTIIDGKDLLAQFPA</sequence>
<accession>A0AAP5MBQ0</accession>
<comment type="caution">
    <text evidence="2">The sequence shown here is derived from an EMBL/GenBank/DDBJ whole genome shotgun (WGS) entry which is preliminary data.</text>
</comment>
<reference evidence="3" key="1">
    <citation type="journal article" date="2021" name="Science">
        <title>Hunting the eagle killer: A cyanobacterial neurotoxin causes vacuolar myelinopathy.</title>
        <authorList>
            <person name="Breinlinger S."/>
            <person name="Phillips T.J."/>
            <person name="Haram B.N."/>
            <person name="Mares J."/>
            <person name="Martinez Yerena J.A."/>
            <person name="Hrouzek P."/>
            <person name="Sobotka R."/>
            <person name="Henderson W.M."/>
            <person name="Schmieder P."/>
            <person name="Williams S.M."/>
            <person name="Lauderdale J.D."/>
            <person name="Wilde H.D."/>
            <person name="Gerrin W."/>
            <person name="Kust A."/>
            <person name="Washington J.W."/>
            <person name="Wagner C."/>
            <person name="Geier B."/>
            <person name="Liebeke M."/>
            <person name="Enke H."/>
            <person name="Niedermeyer T.H.J."/>
            <person name="Wilde S.B."/>
        </authorList>
    </citation>
    <scope>NUCLEOTIDE SEQUENCE [LARGE SCALE GENOMIC DNA]</scope>
    <source>
        <strain evidence="3">Thurmond2011</strain>
    </source>
</reference>
<organism evidence="2 3">
    <name type="scientific">Aetokthonos hydrillicola Thurmond2011</name>
    <dbReference type="NCBI Taxonomy" id="2712845"/>
    <lineage>
        <taxon>Bacteria</taxon>
        <taxon>Bacillati</taxon>
        <taxon>Cyanobacteriota</taxon>
        <taxon>Cyanophyceae</taxon>
        <taxon>Nostocales</taxon>
        <taxon>Hapalosiphonaceae</taxon>
        <taxon>Aetokthonos</taxon>
    </lineage>
</organism>
<gene>
    <name evidence="2" type="ORF">G7B40_022900</name>
</gene>
<protein>
    <submittedName>
        <fullName evidence="2">Uncharacterized protein</fullName>
    </submittedName>
</protein>
<evidence type="ECO:0000256" key="1">
    <source>
        <dbReference type="SAM" id="MobiDB-lite"/>
    </source>
</evidence>